<evidence type="ECO:0000313" key="1">
    <source>
        <dbReference type="EMBL" id="GLT17344.1"/>
    </source>
</evidence>
<sequence>MFTQNMPSIFDEVGVIDQTQRIRLKNINNDLIYSLGGINGVEFCFCKAFIFGIIGATS</sequence>
<dbReference type="EMBL" id="BSPW01000021">
    <property type="protein sequence ID" value="GLT17344.1"/>
    <property type="molecule type" value="Genomic_DNA"/>
</dbReference>
<organism evidence="1 2">
    <name type="scientific">Vibrio zhanjiangensis</name>
    <dbReference type="NCBI Taxonomy" id="1046128"/>
    <lineage>
        <taxon>Bacteria</taxon>
        <taxon>Pseudomonadati</taxon>
        <taxon>Pseudomonadota</taxon>
        <taxon>Gammaproteobacteria</taxon>
        <taxon>Vibrionales</taxon>
        <taxon>Vibrionaceae</taxon>
        <taxon>Vibrio</taxon>
    </lineage>
</organism>
<keyword evidence="2" id="KW-1185">Reference proteome</keyword>
<accession>A0ABQ6EWZ4</accession>
<proteinExistence type="predicted"/>
<evidence type="ECO:0000313" key="2">
    <source>
        <dbReference type="Proteomes" id="UP001157138"/>
    </source>
</evidence>
<protein>
    <submittedName>
        <fullName evidence="1">Uncharacterized protein</fullName>
    </submittedName>
</protein>
<dbReference type="Proteomes" id="UP001157138">
    <property type="component" value="Unassembled WGS sequence"/>
</dbReference>
<comment type="caution">
    <text evidence="1">The sequence shown here is derived from an EMBL/GenBank/DDBJ whole genome shotgun (WGS) entry which is preliminary data.</text>
</comment>
<reference evidence="2" key="1">
    <citation type="journal article" date="2019" name="Int. J. Syst. Evol. Microbiol.">
        <title>The Global Catalogue of Microorganisms (GCM) 10K type strain sequencing project: providing services to taxonomists for standard genome sequencing and annotation.</title>
        <authorList>
            <consortium name="The Broad Institute Genomics Platform"/>
            <consortium name="The Broad Institute Genome Sequencing Center for Infectious Disease"/>
            <person name="Wu L."/>
            <person name="Ma J."/>
        </authorList>
    </citation>
    <scope>NUCLEOTIDE SEQUENCE [LARGE SCALE GENOMIC DNA]</scope>
    <source>
        <strain evidence="2">NBRC 108723</strain>
    </source>
</reference>
<gene>
    <name evidence="1" type="ORF">GCM10007938_11210</name>
</gene>
<name>A0ABQ6EWZ4_9VIBR</name>